<reference evidence="2" key="1">
    <citation type="journal article" date="2019" name="Int. J. Syst. Evol. Microbiol.">
        <title>The Global Catalogue of Microorganisms (GCM) 10K type strain sequencing project: providing services to taxonomists for standard genome sequencing and annotation.</title>
        <authorList>
            <consortium name="The Broad Institute Genomics Platform"/>
            <consortium name="The Broad Institute Genome Sequencing Center for Infectious Disease"/>
            <person name="Wu L."/>
            <person name="Ma J."/>
        </authorList>
    </citation>
    <scope>NUCLEOTIDE SEQUENCE [LARGE SCALE GENOMIC DNA]</scope>
    <source>
        <strain evidence="2">CGMCC 4.7106</strain>
    </source>
</reference>
<accession>A0ABW1BR61</accession>
<sequence>MEAEQQDLVARVLDACNGVQDPCSLGVGQPMGIVDMGLVESVEVRKAADGRAVGVALKLITTAPMCMYSPYFEQSVRRELASELPQLEDVAITWGDSTEWDESRMTPAGRERLVANRKSVLLPVEVVRTRHAAVR</sequence>
<comment type="caution">
    <text evidence="1">The sequence shown here is derived from an EMBL/GenBank/DDBJ whole genome shotgun (WGS) entry which is preliminary data.</text>
</comment>
<dbReference type="RefSeq" id="WP_219543914.1">
    <property type="nucleotide sequence ID" value="NZ_JAHKRN010000005.1"/>
</dbReference>
<dbReference type="InterPro" id="IPR052339">
    <property type="entry name" value="Fe-S_Maturation_MIP18"/>
</dbReference>
<evidence type="ECO:0000313" key="1">
    <source>
        <dbReference type="EMBL" id="MFC5815739.1"/>
    </source>
</evidence>
<dbReference type="EMBL" id="JBHSNW010000005">
    <property type="protein sequence ID" value="MFC5815739.1"/>
    <property type="molecule type" value="Genomic_DNA"/>
</dbReference>
<keyword evidence="2" id="KW-1185">Reference proteome</keyword>
<dbReference type="Proteomes" id="UP001596096">
    <property type="component" value="Unassembled WGS sequence"/>
</dbReference>
<name>A0ABW1BR61_9ACTN</name>
<dbReference type="PANTHER" id="PTHR42831">
    <property type="entry name" value="FE-S PROTEIN MATURATION AUXILIARY FACTOR YITW"/>
    <property type="match status" value="1"/>
</dbReference>
<gene>
    <name evidence="1" type="ORF">ACFPUY_11630</name>
</gene>
<proteinExistence type="predicted"/>
<protein>
    <submittedName>
        <fullName evidence="1">Metal-sulfur cluster assembly factor</fullName>
    </submittedName>
</protein>
<organism evidence="1 2">
    <name type="scientific">Nonomuraea harbinensis</name>
    <dbReference type="NCBI Taxonomy" id="1286938"/>
    <lineage>
        <taxon>Bacteria</taxon>
        <taxon>Bacillati</taxon>
        <taxon>Actinomycetota</taxon>
        <taxon>Actinomycetes</taxon>
        <taxon>Streptosporangiales</taxon>
        <taxon>Streptosporangiaceae</taxon>
        <taxon>Nonomuraea</taxon>
    </lineage>
</organism>
<dbReference type="PANTHER" id="PTHR42831:SF1">
    <property type="entry name" value="FE-S PROTEIN MATURATION AUXILIARY FACTOR YITW"/>
    <property type="match status" value="1"/>
</dbReference>
<evidence type="ECO:0000313" key="2">
    <source>
        <dbReference type="Proteomes" id="UP001596096"/>
    </source>
</evidence>